<organism evidence="2 3">
    <name type="scientific">Thalassobacterium sedimentorum</name>
    <dbReference type="NCBI Taxonomy" id="3041258"/>
    <lineage>
        <taxon>Bacteria</taxon>
        <taxon>Pseudomonadati</taxon>
        <taxon>Verrucomicrobiota</taxon>
        <taxon>Opitutia</taxon>
        <taxon>Puniceicoccales</taxon>
        <taxon>Coraliomargaritaceae</taxon>
        <taxon>Thalassobacterium</taxon>
    </lineage>
</organism>
<evidence type="ECO:0000313" key="3">
    <source>
        <dbReference type="Proteomes" id="UP001243717"/>
    </source>
</evidence>
<keyword evidence="3" id="KW-1185">Reference proteome</keyword>
<feature type="transmembrane region" description="Helical" evidence="1">
    <location>
        <begin position="225"/>
        <end position="248"/>
    </location>
</feature>
<keyword evidence="1" id="KW-0472">Membrane</keyword>
<keyword evidence="1" id="KW-0812">Transmembrane</keyword>
<dbReference type="RefSeq" id="WP_308986440.1">
    <property type="nucleotide sequence ID" value="NZ_JARXIC010000041.1"/>
</dbReference>
<sequence length="279" mass="31279">MHTTNIPFEAALNAPTENGTAYHRHFRSRNLIAEESPAASQASHSQSTNFDECVRLSIYKGATAIKRNSVPAMFTLSLMALLAWAYNSIPSVNSFFHQVSILKQTMGIAFPILAAGLSVGLISECYAYFSSSTRRWTMQNTLNFGFLFLTFGIMSAAKEPIFVLLANLYGAGNDTTVLVKKMLFDQFVWTVFLACPYQTLLFSWKNHGFSLQKMKLECPTFSEFFAVKMLPVLLSNWAFWIPMSVIIYSFPTNLQLPVSIIAISLWVCILNLLTKSEKA</sequence>
<dbReference type="EMBL" id="JARXIC010000041">
    <property type="protein sequence ID" value="MDQ8195996.1"/>
    <property type="molecule type" value="Genomic_DNA"/>
</dbReference>
<reference evidence="2 3" key="1">
    <citation type="submission" date="2023-04" db="EMBL/GenBank/DDBJ databases">
        <title>A novel bacteria isolated from coastal sediment.</title>
        <authorList>
            <person name="Liu X.-J."/>
            <person name="Du Z.-J."/>
        </authorList>
    </citation>
    <scope>NUCLEOTIDE SEQUENCE [LARGE SCALE GENOMIC DNA]</scope>
    <source>
        <strain evidence="2 3">SDUM461004</strain>
    </source>
</reference>
<name>A0ABU1AQF9_9BACT</name>
<dbReference type="Proteomes" id="UP001243717">
    <property type="component" value="Unassembled WGS sequence"/>
</dbReference>
<gene>
    <name evidence="2" type="ORF">QEH59_16290</name>
</gene>
<evidence type="ECO:0000313" key="2">
    <source>
        <dbReference type="EMBL" id="MDQ8195996.1"/>
    </source>
</evidence>
<feature type="transmembrane region" description="Helical" evidence="1">
    <location>
        <begin position="186"/>
        <end position="204"/>
    </location>
</feature>
<evidence type="ECO:0000256" key="1">
    <source>
        <dbReference type="SAM" id="Phobius"/>
    </source>
</evidence>
<proteinExistence type="predicted"/>
<feature type="transmembrane region" description="Helical" evidence="1">
    <location>
        <begin position="69"/>
        <end position="86"/>
    </location>
</feature>
<keyword evidence="1" id="KW-1133">Transmembrane helix</keyword>
<feature type="transmembrane region" description="Helical" evidence="1">
    <location>
        <begin position="106"/>
        <end position="129"/>
    </location>
</feature>
<protein>
    <submittedName>
        <fullName evidence="2">Mpv17/PMP22 family protein</fullName>
    </submittedName>
</protein>
<feature type="transmembrane region" description="Helical" evidence="1">
    <location>
        <begin position="254"/>
        <end position="273"/>
    </location>
</feature>
<feature type="transmembrane region" description="Helical" evidence="1">
    <location>
        <begin position="141"/>
        <end position="166"/>
    </location>
</feature>
<accession>A0ABU1AQF9</accession>
<comment type="caution">
    <text evidence="2">The sequence shown here is derived from an EMBL/GenBank/DDBJ whole genome shotgun (WGS) entry which is preliminary data.</text>
</comment>